<evidence type="ECO:0000313" key="1">
    <source>
        <dbReference type="EMBL" id="MBM7702966.1"/>
    </source>
</evidence>
<comment type="caution">
    <text evidence="1">The sequence shown here is derived from an EMBL/GenBank/DDBJ whole genome shotgun (WGS) entry which is preliminary data.</text>
</comment>
<dbReference type="Proteomes" id="UP000809829">
    <property type="component" value="Unassembled WGS sequence"/>
</dbReference>
<reference evidence="1 2" key="1">
    <citation type="submission" date="2021-01" db="EMBL/GenBank/DDBJ databases">
        <title>Genomic Encyclopedia of Type Strains, Phase IV (KMG-IV): sequencing the most valuable type-strain genomes for metagenomic binning, comparative biology and taxonomic classification.</title>
        <authorList>
            <person name="Goeker M."/>
        </authorList>
    </citation>
    <scope>NUCLEOTIDE SEQUENCE [LARGE SCALE GENOMIC DNA]</scope>
    <source>
        <strain evidence="1 2">DSM 104297</strain>
    </source>
</reference>
<sequence length="160" mass="19003">MESFNTYDQRIGEAMLTCANQFEANVRYYEIRQDMMATLQEISKMVEEFEVDYSAESLQVVELLYYDLVETDQFSVFHTTKEEFEMCLGVYLGEAVIAHNDQAQWIVQPYEAVEDKYTMGIEKGRFTLMVPNGFVDLYEQYPQFRFTVYREFLLFGRRKA</sequence>
<protein>
    <submittedName>
        <fullName evidence="1">Uncharacterized protein</fullName>
    </submittedName>
</protein>
<accession>A0ABS2QU17</accession>
<dbReference type="EMBL" id="JAFBFC010000003">
    <property type="protein sequence ID" value="MBM7702966.1"/>
    <property type="molecule type" value="Genomic_DNA"/>
</dbReference>
<gene>
    <name evidence="1" type="ORF">JOC83_001813</name>
</gene>
<name>A0ABS2QU17_9BACI</name>
<keyword evidence="2" id="KW-1185">Reference proteome</keyword>
<organism evidence="1 2">
    <name type="scientific">Priestia iocasae</name>
    <dbReference type="NCBI Taxonomy" id="2291674"/>
    <lineage>
        <taxon>Bacteria</taxon>
        <taxon>Bacillati</taxon>
        <taxon>Bacillota</taxon>
        <taxon>Bacilli</taxon>
        <taxon>Bacillales</taxon>
        <taxon>Bacillaceae</taxon>
        <taxon>Priestia</taxon>
    </lineage>
</organism>
<proteinExistence type="predicted"/>
<dbReference type="RefSeq" id="WP_205186393.1">
    <property type="nucleotide sequence ID" value="NZ_JAFBFC010000003.1"/>
</dbReference>
<evidence type="ECO:0000313" key="2">
    <source>
        <dbReference type="Proteomes" id="UP000809829"/>
    </source>
</evidence>